<sequence>MSAELPSCSLVERLSPQTESTMRAPYFKKWFAKLPALNLPQRLQTLAALHPAAGMDQVVALIGQIGATGRRCPNCSCERYYRHGQANGLQRYRCRTCGRTYNDLSGTPLARLRLRDKWLDYLASVLDSKSVRVAASEAGVHRNTAFRWRHRFLQGPRQDQPQRLGGIAEVDEMFMLESQKGARKLSRPARRRGGRAGKRGISRELDCILVARDRSGQTVDAVVGRGALTVVQLERHLLPRLDRQVLLVSDAHAAYRSFARKHDIAHEAVNLRAGVRVRRGLAAAIHVQHVNAYHQRFRQWLSRFRGVASRYLPNYLGWRRALDGGRVTTVEQLLRIAIGHIHSQR</sequence>
<proteinExistence type="predicted"/>
<dbReference type="Proteomes" id="UP001163336">
    <property type="component" value="Chromosome"/>
</dbReference>
<organism evidence="2 3">
    <name type="scientific">Massilia varians</name>
    <dbReference type="NCBI Taxonomy" id="457921"/>
    <lineage>
        <taxon>Bacteria</taxon>
        <taxon>Pseudomonadati</taxon>
        <taxon>Pseudomonadota</taxon>
        <taxon>Betaproteobacteria</taxon>
        <taxon>Burkholderiales</taxon>
        <taxon>Oxalobacteraceae</taxon>
        <taxon>Telluria group</taxon>
        <taxon>Massilia</taxon>
    </lineage>
</organism>
<name>A0ABM8C716_9BURK</name>
<keyword evidence="3" id="KW-1185">Reference proteome</keyword>
<dbReference type="CDD" id="cd20335">
    <property type="entry name" value="BRcat_RBR"/>
    <property type="match status" value="1"/>
</dbReference>
<protein>
    <submittedName>
        <fullName evidence="2">Transposase</fullName>
    </submittedName>
</protein>
<feature type="domain" description="ISXO2-like transposase" evidence="1">
    <location>
        <begin position="163"/>
        <end position="321"/>
    </location>
</feature>
<dbReference type="SMART" id="SM01126">
    <property type="entry name" value="DDE_Tnp_IS1595"/>
    <property type="match status" value="1"/>
</dbReference>
<evidence type="ECO:0000259" key="1">
    <source>
        <dbReference type="SMART" id="SM01126"/>
    </source>
</evidence>
<dbReference type="PANTHER" id="PTHR33293:SF1">
    <property type="entry name" value="INSERTION ELEMENT IS1 1 PROTEIN INSB-RELATED"/>
    <property type="match status" value="1"/>
</dbReference>
<dbReference type="InterPro" id="IPR024445">
    <property type="entry name" value="Tnp_ISXO2-like"/>
</dbReference>
<reference evidence="2" key="1">
    <citation type="submission" date="2022-11" db="EMBL/GenBank/DDBJ databases">
        <title>Isolation and characterization of PLA-degrading bacterium Massilia sp. from Antarctic soil.</title>
        <authorList>
            <person name="Sato K."/>
            <person name="Gomez-Fuentes C."/>
            <person name="Ahmad S.A."/>
            <person name="Zulkharnain A."/>
        </authorList>
    </citation>
    <scope>NUCLEOTIDE SEQUENCE</scope>
    <source>
        <strain evidence="2">N-3</strain>
    </source>
</reference>
<evidence type="ECO:0000313" key="2">
    <source>
        <dbReference type="EMBL" id="BDT58980.1"/>
    </source>
</evidence>
<evidence type="ECO:0000313" key="3">
    <source>
        <dbReference type="Proteomes" id="UP001163336"/>
    </source>
</evidence>
<gene>
    <name evidence="2" type="ORF">MasN3_24740</name>
</gene>
<dbReference type="PANTHER" id="PTHR33293">
    <property type="entry name" value="INSERTION ELEMENT IS1 1 PROTEIN INSB-RELATED"/>
    <property type="match status" value="1"/>
</dbReference>
<dbReference type="NCBIfam" id="NF033547">
    <property type="entry name" value="transpos_IS1595"/>
    <property type="match status" value="1"/>
</dbReference>
<dbReference type="InterPro" id="IPR051354">
    <property type="entry name" value="Transposase_27_IS1"/>
</dbReference>
<dbReference type="EMBL" id="AP026966">
    <property type="protein sequence ID" value="BDT58980.1"/>
    <property type="molecule type" value="Genomic_DNA"/>
</dbReference>
<accession>A0ABM8C716</accession>